<name>A0A369KU39_9BACT</name>
<sequence>MDFNLDEFNTSKVNEVIRFITHKTKELGFDMASRPETGALLRVLAASKPNGTFLEIGTGTGFGTAWLLEGMDNNSKLISIESDSTVQSVAKQAFIKDKRLQLITENGDDFLKQQLPNTYDLIFADAFPGKYNLLSETLNLLKPGGFYIVDDMLPQSDWPEDHYPLAKQVLNNLKNLNNVTSVGLHWSSGLIIIVPKTKG</sequence>
<dbReference type="GO" id="GO:0008168">
    <property type="term" value="F:methyltransferase activity"/>
    <property type="evidence" value="ECO:0007669"/>
    <property type="project" value="UniProtKB-KW"/>
</dbReference>
<gene>
    <name evidence="1" type="ORF">DCC88_02755</name>
</gene>
<organism evidence="1 2">
    <name type="scientific">Spirobacillus cienkowskii</name>
    <dbReference type="NCBI Taxonomy" id="495820"/>
    <lineage>
        <taxon>Bacteria</taxon>
        <taxon>Pseudomonadati</taxon>
        <taxon>Bdellovibrionota</taxon>
        <taxon>Oligoflexia</taxon>
        <taxon>Silvanigrellales</taxon>
        <taxon>Spirobacillus</taxon>
    </lineage>
</organism>
<keyword evidence="1" id="KW-0808">Transferase</keyword>
<keyword evidence="2" id="KW-1185">Reference proteome</keyword>
<dbReference type="Pfam" id="PF13578">
    <property type="entry name" value="Methyltransf_24"/>
    <property type="match status" value="1"/>
</dbReference>
<dbReference type="GO" id="GO:0032259">
    <property type="term" value="P:methylation"/>
    <property type="evidence" value="ECO:0007669"/>
    <property type="project" value="UniProtKB-KW"/>
</dbReference>
<dbReference type="Proteomes" id="UP000253934">
    <property type="component" value="Unassembled WGS sequence"/>
</dbReference>
<dbReference type="CDD" id="cd02440">
    <property type="entry name" value="AdoMet_MTases"/>
    <property type="match status" value="1"/>
</dbReference>
<dbReference type="PANTHER" id="PTHR43167">
    <property type="entry name" value="PUTATIVE (AFU_ORTHOLOGUE AFUA_6G01830)-RELATED"/>
    <property type="match status" value="1"/>
</dbReference>
<dbReference type="InterPro" id="IPR029063">
    <property type="entry name" value="SAM-dependent_MTases_sf"/>
</dbReference>
<dbReference type="SUPFAM" id="SSF53335">
    <property type="entry name" value="S-adenosyl-L-methionine-dependent methyltransferases"/>
    <property type="match status" value="1"/>
</dbReference>
<accession>A0A369KU39</accession>
<dbReference type="AlphaFoldDB" id="A0A369KU39"/>
<dbReference type="Gene3D" id="3.40.50.150">
    <property type="entry name" value="Vaccinia Virus protein VP39"/>
    <property type="match status" value="1"/>
</dbReference>
<proteinExistence type="predicted"/>
<protein>
    <submittedName>
        <fullName evidence="1">Methyltransferase domain-containing protein</fullName>
    </submittedName>
</protein>
<reference evidence="1" key="1">
    <citation type="submission" date="2018-04" db="EMBL/GenBank/DDBJ databases">
        <title>Draft genome sequence of the Candidatus Spirobacillus cienkowskii, a pathogen of freshwater Daphnia species, reconstructed from hemolymph metagenomic reads.</title>
        <authorList>
            <person name="Bresciani L."/>
            <person name="Lemos L.N."/>
            <person name="Wale N."/>
            <person name="Lin J.Y."/>
            <person name="Fernandes G.R."/>
            <person name="Duffy M.A."/>
            <person name="Rodrigues J.M."/>
        </authorList>
    </citation>
    <scope>NUCLEOTIDE SEQUENCE [LARGE SCALE GENOMIC DNA]</scope>
    <source>
        <strain evidence="1">Binning01</strain>
    </source>
</reference>
<evidence type="ECO:0000313" key="2">
    <source>
        <dbReference type="Proteomes" id="UP000253934"/>
    </source>
</evidence>
<comment type="caution">
    <text evidence="1">The sequence shown here is derived from an EMBL/GenBank/DDBJ whole genome shotgun (WGS) entry which is preliminary data.</text>
</comment>
<dbReference type="PANTHER" id="PTHR43167:SF1">
    <property type="entry name" value="PUTATIVE (AFU_ORTHOLOGUE AFUA_6G01830)-RELATED"/>
    <property type="match status" value="1"/>
</dbReference>
<evidence type="ECO:0000313" key="1">
    <source>
        <dbReference type="EMBL" id="RDB36880.1"/>
    </source>
</evidence>
<keyword evidence="1" id="KW-0489">Methyltransferase</keyword>
<dbReference type="EMBL" id="QOVW01000019">
    <property type="protein sequence ID" value="RDB36880.1"/>
    <property type="molecule type" value="Genomic_DNA"/>
</dbReference>